<keyword evidence="3" id="KW-0378">Hydrolase</keyword>
<reference evidence="6 7" key="1">
    <citation type="submission" date="2024-04" db="EMBL/GenBank/DDBJ databases">
        <title>The reference genome of an endangered Asteraceae, Deinandra increscens subsp. villosa, native to the Central Coast of California.</title>
        <authorList>
            <person name="Guilliams M."/>
            <person name="Hasenstab-Lehman K."/>
            <person name="Meyer R."/>
            <person name="Mcevoy S."/>
        </authorList>
    </citation>
    <scope>NUCLEOTIDE SEQUENCE [LARGE SCALE GENOMIC DNA]</scope>
    <source>
        <tissue evidence="6">Leaf</tissue>
    </source>
</reference>
<protein>
    <submittedName>
        <fullName evidence="6">Uncharacterized protein</fullName>
    </submittedName>
</protein>
<sequence>MAYSLTFYLILTLLLTCNLYVHACYTSIISFGDSLADTGNMKLLSIKTHGTTPHFVFPPYGETFFHKPTGRCSNGRLIIDFLAESLGLPLIPPSLAMNATGNVTGLGHGVNYAVAGATALDSSYHEERGEYTRTNASLGVQLGWFKESLSSNCPTVSDIKQLIGSSLILMGEIGGNDYNHALESGKSIHEVEGYVPFVINTIISAVNELIDLGAGTIVIPGNLPIGCSATYLTIFYGSNKVHYDNMTGCITELNKFAEYHNELLKTELNIIKTVHPQVNVIYADYYNAAMQVFLSPHKYGFTNGALKACCGGGGPFNYNSSITCSDPLSTLCDEPDTYFNWDGLHLTEAAYRFIFKSLFEGTYTTPQFRSVCPTSRLRPVGGGVASSM</sequence>
<feature type="chain" id="PRO_5042914440" evidence="5">
    <location>
        <begin position="24"/>
        <end position="388"/>
    </location>
</feature>
<gene>
    <name evidence="6" type="ORF">SSX86_016758</name>
</gene>
<dbReference type="SUPFAM" id="SSF52266">
    <property type="entry name" value="SGNH hydrolase"/>
    <property type="match status" value="1"/>
</dbReference>
<evidence type="ECO:0000256" key="1">
    <source>
        <dbReference type="ARBA" id="ARBA00008668"/>
    </source>
</evidence>
<dbReference type="InterPro" id="IPR035669">
    <property type="entry name" value="SGNH_plant_lipase-like"/>
</dbReference>
<name>A0AAP0D3C6_9ASTR</name>
<evidence type="ECO:0000256" key="5">
    <source>
        <dbReference type="SAM" id="SignalP"/>
    </source>
</evidence>
<evidence type="ECO:0000256" key="3">
    <source>
        <dbReference type="ARBA" id="ARBA00022801"/>
    </source>
</evidence>
<accession>A0AAP0D3C6</accession>
<evidence type="ECO:0000256" key="4">
    <source>
        <dbReference type="ARBA" id="ARBA00023180"/>
    </source>
</evidence>
<evidence type="ECO:0000313" key="6">
    <source>
        <dbReference type="EMBL" id="KAK9065375.1"/>
    </source>
</evidence>
<dbReference type="InterPro" id="IPR001087">
    <property type="entry name" value="GDSL"/>
</dbReference>
<organism evidence="6 7">
    <name type="scientific">Deinandra increscens subsp. villosa</name>
    <dbReference type="NCBI Taxonomy" id="3103831"/>
    <lineage>
        <taxon>Eukaryota</taxon>
        <taxon>Viridiplantae</taxon>
        <taxon>Streptophyta</taxon>
        <taxon>Embryophyta</taxon>
        <taxon>Tracheophyta</taxon>
        <taxon>Spermatophyta</taxon>
        <taxon>Magnoliopsida</taxon>
        <taxon>eudicotyledons</taxon>
        <taxon>Gunneridae</taxon>
        <taxon>Pentapetalae</taxon>
        <taxon>asterids</taxon>
        <taxon>campanulids</taxon>
        <taxon>Asterales</taxon>
        <taxon>Asteraceae</taxon>
        <taxon>Asteroideae</taxon>
        <taxon>Heliantheae alliance</taxon>
        <taxon>Madieae</taxon>
        <taxon>Madiinae</taxon>
        <taxon>Deinandra</taxon>
    </lineage>
</organism>
<evidence type="ECO:0000256" key="2">
    <source>
        <dbReference type="ARBA" id="ARBA00022729"/>
    </source>
</evidence>
<keyword evidence="2 5" id="KW-0732">Signal</keyword>
<feature type="signal peptide" evidence="5">
    <location>
        <begin position="1"/>
        <end position="23"/>
    </location>
</feature>
<comment type="similarity">
    <text evidence="1">Belongs to the 'GDSL' lipolytic enzyme family.</text>
</comment>
<dbReference type="Proteomes" id="UP001408789">
    <property type="component" value="Unassembled WGS sequence"/>
</dbReference>
<proteinExistence type="inferred from homology"/>
<dbReference type="Gene3D" id="3.40.50.1110">
    <property type="entry name" value="SGNH hydrolase"/>
    <property type="match status" value="1"/>
</dbReference>
<dbReference type="InterPro" id="IPR036514">
    <property type="entry name" value="SGNH_hydro_sf"/>
</dbReference>
<comment type="caution">
    <text evidence="6">The sequence shown here is derived from an EMBL/GenBank/DDBJ whole genome shotgun (WGS) entry which is preliminary data.</text>
</comment>
<dbReference type="AlphaFoldDB" id="A0AAP0D3C6"/>
<dbReference type="Pfam" id="PF00657">
    <property type="entry name" value="Lipase_GDSL"/>
    <property type="match status" value="1"/>
</dbReference>
<dbReference type="PANTHER" id="PTHR22835:SF683">
    <property type="entry name" value="OS05G0506800 PROTEIN"/>
    <property type="match status" value="1"/>
</dbReference>
<dbReference type="GO" id="GO:0016788">
    <property type="term" value="F:hydrolase activity, acting on ester bonds"/>
    <property type="evidence" value="ECO:0007669"/>
    <property type="project" value="InterPro"/>
</dbReference>
<keyword evidence="7" id="KW-1185">Reference proteome</keyword>
<dbReference type="EMBL" id="JBCNJP010000017">
    <property type="protein sequence ID" value="KAK9065375.1"/>
    <property type="molecule type" value="Genomic_DNA"/>
</dbReference>
<dbReference type="CDD" id="cd01837">
    <property type="entry name" value="SGNH_plant_lipase_like"/>
    <property type="match status" value="1"/>
</dbReference>
<dbReference type="PANTHER" id="PTHR22835">
    <property type="entry name" value="ZINC FINGER FYVE DOMAIN CONTAINING PROTEIN"/>
    <property type="match status" value="1"/>
</dbReference>
<keyword evidence="4" id="KW-0325">Glycoprotein</keyword>
<evidence type="ECO:0000313" key="7">
    <source>
        <dbReference type="Proteomes" id="UP001408789"/>
    </source>
</evidence>